<proteinExistence type="predicted"/>
<organism evidence="2 3">
    <name type="scientific">Ruminococcus hominis</name>
    <dbReference type="NCBI Taxonomy" id="2763065"/>
    <lineage>
        <taxon>Bacteria</taxon>
        <taxon>Bacillati</taxon>
        <taxon>Bacillota</taxon>
        <taxon>Clostridia</taxon>
        <taxon>Eubacteriales</taxon>
        <taxon>Oscillospiraceae</taxon>
        <taxon>Ruminococcus</taxon>
    </lineage>
</organism>
<protein>
    <recommendedName>
        <fullName evidence="4">DUF4190 domain-containing protein</fullName>
    </recommendedName>
</protein>
<keyword evidence="1" id="KW-0472">Membrane</keyword>
<dbReference type="Proteomes" id="UP000631576">
    <property type="component" value="Unassembled WGS sequence"/>
</dbReference>
<sequence length="120" mass="13132">MGSNKKQQKRKMEKELKNYGKYGQMQIKHSHMGIWSCAYALGAVIVIFVAILLAYLKHGESAGYVGGIGILAVGLSIFGIQAGSKGLKERDRKYITCRVGIGCNILILIFLIVIFVGGIR</sequence>
<evidence type="ECO:0000256" key="1">
    <source>
        <dbReference type="SAM" id="Phobius"/>
    </source>
</evidence>
<dbReference type="RefSeq" id="WP_118724235.1">
    <property type="nucleotide sequence ID" value="NZ_JACOPE010000001.1"/>
</dbReference>
<keyword evidence="1" id="KW-1133">Transmembrane helix</keyword>
<keyword evidence="3" id="KW-1185">Reference proteome</keyword>
<feature type="transmembrane region" description="Helical" evidence="1">
    <location>
        <begin position="62"/>
        <end position="83"/>
    </location>
</feature>
<dbReference type="InterPro" id="IPR046140">
    <property type="entry name" value="DUF6142"/>
</dbReference>
<feature type="transmembrane region" description="Helical" evidence="1">
    <location>
        <begin position="34"/>
        <end position="56"/>
    </location>
</feature>
<keyword evidence="1" id="KW-0812">Transmembrane</keyword>
<evidence type="ECO:0000313" key="3">
    <source>
        <dbReference type="Proteomes" id="UP000631576"/>
    </source>
</evidence>
<gene>
    <name evidence="2" type="ORF">H8S40_11695</name>
</gene>
<reference evidence="2 3" key="1">
    <citation type="submission" date="2020-08" db="EMBL/GenBank/DDBJ databases">
        <title>Genome public.</title>
        <authorList>
            <person name="Liu C."/>
            <person name="Sun Q."/>
        </authorList>
    </citation>
    <scope>NUCLEOTIDE SEQUENCE [LARGE SCALE GENOMIC DNA]</scope>
    <source>
        <strain evidence="2 3">NSJ-13</strain>
    </source>
</reference>
<name>A0ABR7G9W8_9FIRM</name>
<accession>A0ABR7G9W8</accession>
<dbReference type="EMBL" id="JACOPE010000001">
    <property type="protein sequence ID" value="MBC5684214.1"/>
    <property type="molecule type" value="Genomic_DNA"/>
</dbReference>
<evidence type="ECO:0000313" key="2">
    <source>
        <dbReference type="EMBL" id="MBC5684214.1"/>
    </source>
</evidence>
<dbReference type="Pfam" id="PF19639">
    <property type="entry name" value="DUF6142"/>
    <property type="match status" value="1"/>
</dbReference>
<evidence type="ECO:0008006" key="4">
    <source>
        <dbReference type="Google" id="ProtNLM"/>
    </source>
</evidence>
<feature type="transmembrane region" description="Helical" evidence="1">
    <location>
        <begin position="95"/>
        <end position="119"/>
    </location>
</feature>
<comment type="caution">
    <text evidence="2">The sequence shown here is derived from an EMBL/GenBank/DDBJ whole genome shotgun (WGS) entry which is preliminary data.</text>
</comment>